<dbReference type="GO" id="GO:0006364">
    <property type="term" value="P:rRNA processing"/>
    <property type="evidence" value="ECO:0007669"/>
    <property type="project" value="TreeGrafter"/>
</dbReference>
<dbReference type="PANTHER" id="PTHR45841">
    <property type="entry name" value="MRNA TURNOVER PROTEIN 4 MRTO4"/>
    <property type="match status" value="1"/>
</dbReference>
<dbReference type="Pfam" id="PF00466">
    <property type="entry name" value="Ribosomal_L10"/>
    <property type="match status" value="1"/>
</dbReference>
<evidence type="ECO:0000256" key="7">
    <source>
        <dbReference type="SAM" id="MobiDB-lite"/>
    </source>
</evidence>
<dbReference type="InterPro" id="IPR033867">
    <property type="entry name" value="Mrt4"/>
</dbReference>
<reference evidence="9" key="1">
    <citation type="journal article" date="2020" name="Stud. Mycol.">
        <title>101 Dothideomycetes genomes: a test case for predicting lifestyles and emergence of pathogens.</title>
        <authorList>
            <person name="Haridas S."/>
            <person name="Albert R."/>
            <person name="Binder M."/>
            <person name="Bloem J."/>
            <person name="Labutti K."/>
            <person name="Salamov A."/>
            <person name="Andreopoulos B."/>
            <person name="Baker S."/>
            <person name="Barry K."/>
            <person name="Bills G."/>
            <person name="Bluhm B."/>
            <person name="Cannon C."/>
            <person name="Castanera R."/>
            <person name="Culley D."/>
            <person name="Daum C."/>
            <person name="Ezra D."/>
            <person name="Gonzalez J."/>
            <person name="Henrissat B."/>
            <person name="Kuo A."/>
            <person name="Liang C."/>
            <person name="Lipzen A."/>
            <person name="Lutzoni F."/>
            <person name="Magnuson J."/>
            <person name="Mondo S."/>
            <person name="Nolan M."/>
            <person name="Ohm R."/>
            <person name="Pangilinan J."/>
            <person name="Park H.-J."/>
            <person name="Ramirez L."/>
            <person name="Alfaro M."/>
            <person name="Sun H."/>
            <person name="Tritt A."/>
            <person name="Yoshinaga Y."/>
            <person name="Zwiers L.-H."/>
            <person name="Turgeon B."/>
            <person name="Goodwin S."/>
            <person name="Spatafora J."/>
            <person name="Crous P."/>
            <person name="Grigoriev I."/>
        </authorList>
    </citation>
    <scope>NUCLEOTIDE SEQUENCE</scope>
    <source>
        <strain evidence="9">CBS 121739</strain>
    </source>
</reference>
<gene>
    <name evidence="9" type="ORF">EJ05DRAFT_506380</name>
</gene>
<evidence type="ECO:0000256" key="4">
    <source>
        <dbReference type="ARBA" id="ARBA00022490"/>
    </source>
</evidence>
<evidence type="ECO:0000313" key="10">
    <source>
        <dbReference type="Proteomes" id="UP000799437"/>
    </source>
</evidence>
<dbReference type="AlphaFoldDB" id="A0A6A6WKG5"/>
<comment type="subcellular location">
    <subcellularLocation>
        <location evidence="6">Cytoplasm</location>
    </subcellularLocation>
    <subcellularLocation>
        <location evidence="6">Nucleus</location>
        <location evidence="6">Nucleolus</location>
    </subcellularLocation>
</comment>
<evidence type="ECO:0000256" key="2">
    <source>
        <dbReference type="ARBA" id="ARBA00008889"/>
    </source>
</evidence>
<comment type="function">
    <text evidence="1 6">Component of the ribosome assembly machinery. Nuclear paralog of the ribosomal protein P0, it binds pre-60S subunits at an early stage of assembly in the nucleolus, and is replaced by P0 in cytoplasmic pre-60S subunits and mature 80S ribosomes.</text>
</comment>
<evidence type="ECO:0000256" key="5">
    <source>
        <dbReference type="ARBA" id="ARBA00023242"/>
    </source>
</evidence>
<dbReference type="Proteomes" id="UP000799437">
    <property type="component" value="Unassembled WGS sequence"/>
</dbReference>
<keyword evidence="10" id="KW-1185">Reference proteome</keyword>
<sequence length="294" mass="32907">MPKSKRAKVVHLSKTEKKGKELNLQLAEKIKEAADQYKYIFVFSVNHMRNTYLKDVRAEFSDSRIFFGKTKVMAIALGLTPETEHLPNLRHLTKHITGDKGLLLTSRPPAAVLAHFAAYAETDYARAGVRATHTFTVPAGTVCSRGGELAPEDDVPLPHSLEPMLRKWGMPTRLVKGRVTLNEPYTVCVRGKVLNSYQTALLKTFGVAMAEFRVRVRAYYSTETQEVTEVESAGEGEGDDGDDNDDEMQGVDDDEEVDEFDVPGVAKVVTLDDLEEKKEKKQKTKTKKAQYKDI</sequence>
<protein>
    <recommendedName>
        <fullName evidence="6">Ribosome assembly factor mrt4</fullName>
    </recommendedName>
</protein>
<feature type="region of interest" description="Disordered" evidence="7">
    <location>
        <begin position="224"/>
        <end position="266"/>
    </location>
</feature>
<dbReference type="GO" id="GO:0003723">
    <property type="term" value="F:RNA binding"/>
    <property type="evidence" value="ECO:0007669"/>
    <property type="project" value="TreeGrafter"/>
</dbReference>
<dbReference type="CDD" id="cd05796">
    <property type="entry name" value="Ribosomal_P0_like"/>
    <property type="match status" value="1"/>
</dbReference>
<dbReference type="OrthoDB" id="10262308at2759"/>
<dbReference type="GeneID" id="54488869"/>
<keyword evidence="6" id="KW-0690">Ribosome biogenesis</keyword>
<dbReference type="FunFam" id="3.30.70.1730:FF:000005">
    <property type="entry name" value="Ribosome assembly factor mrt4"/>
    <property type="match status" value="1"/>
</dbReference>
<dbReference type="InterPro" id="IPR043164">
    <property type="entry name" value="Ribosomal_uL10-like_insert_sf"/>
</dbReference>
<dbReference type="InterPro" id="IPR040637">
    <property type="entry name" value="Ribosomal_uL10-like_insert"/>
</dbReference>
<evidence type="ECO:0000313" key="9">
    <source>
        <dbReference type="EMBL" id="KAF2762685.1"/>
    </source>
</evidence>
<dbReference type="GO" id="GO:0005737">
    <property type="term" value="C:cytoplasm"/>
    <property type="evidence" value="ECO:0007669"/>
    <property type="project" value="UniProtKB-SubCell"/>
</dbReference>
<name>A0A6A6WKG5_9PEZI</name>
<feature type="domain" description="Large ribosomal subunit protein uL10-like insertion" evidence="8">
    <location>
        <begin position="125"/>
        <end position="207"/>
    </location>
</feature>
<dbReference type="Pfam" id="PF17777">
    <property type="entry name" value="RL10P_insert"/>
    <property type="match status" value="1"/>
</dbReference>
<dbReference type="GO" id="GO:0000027">
    <property type="term" value="P:ribosomal large subunit assembly"/>
    <property type="evidence" value="ECO:0007669"/>
    <property type="project" value="InterPro"/>
</dbReference>
<organism evidence="9 10">
    <name type="scientific">Pseudovirgaria hyperparasitica</name>
    <dbReference type="NCBI Taxonomy" id="470096"/>
    <lineage>
        <taxon>Eukaryota</taxon>
        <taxon>Fungi</taxon>
        <taxon>Dikarya</taxon>
        <taxon>Ascomycota</taxon>
        <taxon>Pezizomycotina</taxon>
        <taxon>Dothideomycetes</taxon>
        <taxon>Dothideomycetes incertae sedis</taxon>
        <taxon>Acrospermales</taxon>
        <taxon>Acrospermaceae</taxon>
        <taxon>Pseudovirgaria</taxon>
    </lineage>
</organism>
<feature type="compositionally biased region" description="Acidic residues" evidence="7">
    <location>
        <begin position="226"/>
        <end position="261"/>
    </location>
</feature>
<evidence type="ECO:0000256" key="3">
    <source>
        <dbReference type="ARBA" id="ARBA00011117"/>
    </source>
</evidence>
<dbReference type="InterPro" id="IPR001790">
    <property type="entry name" value="Ribosomal_uL10"/>
</dbReference>
<dbReference type="Gene3D" id="3.30.70.1730">
    <property type="match status" value="1"/>
</dbReference>
<keyword evidence="4 6" id="KW-0963">Cytoplasm</keyword>
<dbReference type="EMBL" id="ML996565">
    <property type="protein sequence ID" value="KAF2762685.1"/>
    <property type="molecule type" value="Genomic_DNA"/>
</dbReference>
<proteinExistence type="inferred from homology"/>
<accession>A0A6A6WKG5</accession>
<dbReference type="GO" id="GO:0030687">
    <property type="term" value="C:preribosome, large subunit precursor"/>
    <property type="evidence" value="ECO:0007669"/>
    <property type="project" value="TreeGrafter"/>
</dbReference>
<comment type="similarity">
    <text evidence="2 6">Belongs to the universal ribosomal protein uL10 family.</text>
</comment>
<dbReference type="SUPFAM" id="SSF160369">
    <property type="entry name" value="Ribosomal protein L10-like"/>
    <property type="match status" value="1"/>
</dbReference>
<evidence type="ECO:0000259" key="8">
    <source>
        <dbReference type="Pfam" id="PF17777"/>
    </source>
</evidence>
<dbReference type="FunFam" id="3.90.105.20:FF:000003">
    <property type="entry name" value="Ribosome assembly factor mrt4"/>
    <property type="match status" value="1"/>
</dbReference>
<dbReference type="Gene3D" id="3.90.105.20">
    <property type="match status" value="1"/>
</dbReference>
<evidence type="ECO:0000256" key="6">
    <source>
        <dbReference type="RuleBase" id="RU364039"/>
    </source>
</evidence>
<dbReference type="RefSeq" id="XP_033605136.1">
    <property type="nucleotide sequence ID" value="XM_033747815.1"/>
</dbReference>
<dbReference type="PANTHER" id="PTHR45841:SF1">
    <property type="entry name" value="MRNA TURNOVER PROTEIN 4 HOMOLOG"/>
    <property type="match status" value="1"/>
</dbReference>
<dbReference type="GO" id="GO:0000956">
    <property type="term" value="P:nuclear-transcribed mRNA catabolic process"/>
    <property type="evidence" value="ECO:0007669"/>
    <property type="project" value="TreeGrafter"/>
</dbReference>
<dbReference type="InterPro" id="IPR051742">
    <property type="entry name" value="Ribosome_Assembly_uL10"/>
</dbReference>
<dbReference type="GO" id="GO:0005730">
    <property type="term" value="C:nucleolus"/>
    <property type="evidence" value="ECO:0007669"/>
    <property type="project" value="UniProtKB-SubCell"/>
</dbReference>
<keyword evidence="5 6" id="KW-0539">Nucleus</keyword>
<comment type="subunit">
    <text evidence="3 6">Associates with the pre-60S ribosomal particle.</text>
</comment>
<dbReference type="InterPro" id="IPR043141">
    <property type="entry name" value="Ribosomal_uL10-like_sf"/>
</dbReference>
<evidence type="ECO:0000256" key="1">
    <source>
        <dbReference type="ARBA" id="ARBA00004046"/>
    </source>
</evidence>